<keyword evidence="10" id="KW-1185">Reference proteome</keyword>
<proteinExistence type="predicted"/>
<feature type="compositionally biased region" description="Polar residues" evidence="7">
    <location>
        <begin position="51"/>
        <end position="68"/>
    </location>
</feature>
<dbReference type="GO" id="GO:0000977">
    <property type="term" value="F:RNA polymerase II transcription regulatory region sequence-specific DNA binding"/>
    <property type="evidence" value="ECO:0007669"/>
    <property type="project" value="TreeGrafter"/>
</dbReference>
<protein>
    <submittedName>
        <fullName evidence="9">Putative transcription factor bHLH family</fullName>
    </submittedName>
</protein>
<evidence type="ECO:0000256" key="4">
    <source>
        <dbReference type="ARBA" id="ARBA00023163"/>
    </source>
</evidence>
<evidence type="ECO:0000256" key="1">
    <source>
        <dbReference type="ARBA" id="ARBA00004123"/>
    </source>
</evidence>
<dbReference type="AlphaFoldDB" id="A0A2P6PQW6"/>
<keyword evidence="6" id="KW-0175">Coiled coil</keyword>
<dbReference type="CDD" id="cd18914">
    <property type="entry name" value="bHLH_AtORG2_like"/>
    <property type="match status" value="1"/>
</dbReference>
<reference evidence="9 10" key="1">
    <citation type="journal article" date="2018" name="Nat. Genet.">
        <title>The Rosa genome provides new insights in the design of modern roses.</title>
        <authorList>
            <person name="Bendahmane M."/>
        </authorList>
    </citation>
    <scope>NUCLEOTIDE SEQUENCE [LARGE SCALE GENOMIC DNA]</scope>
    <source>
        <strain evidence="10">cv. Old Blush</strain>
    </source>
</reference>
<keyword evidence="4" id="KW-0804">Transcription</keyword>
<dbReference type="Gene3D" id="4.10.280.10">
    <property type="entry name" value="Helix-loop-helix DNA-binding domain"/>
    <property type="match status" value="1"/>
</dbReference>
<dbReference type="Gramene" id="PRQ24301">
    <property type="protein sequence ID" value="PRQ24301"/>
    <property type="gene ID" value="RchiOBHm_Chr6g0270891"/>
</dbReference>
<dbReference type="InterPro" id="IPR011598">
    <property type="entry name" value="bHLH_dom"/>
</dbReference>
<evidence type="ECO:0000256" key="2">
    <source>
        <dbReference type="ARBA" id="ARBA00023015"/>
    </source>
</evidence>
<dbReference type="OMA" id="EKDMKST"/>
<dbReference type="EMBL" id="PDCK01000044">
    <property type="protein sequence ID" value="PRQ24301.1"/>
    <property type="molecule type" value="Genomic_DNA"/>
</dbReference>
<dbReference type="PANTHER" id="PTHR13935">
    <property type="entry name" value="ACHAETE-SCUTE TRANSCRIPTION FACTOR-RELATED"/>
    <property type="match status" value="1"/>
</dbReference>
<evidence type="ECO:0000256" key="5">
    <source>
        <dbReference type="ARBA" id="ARBA00023242"/>
    </source>
</evidence>
<dbReference type="GO" id="GO:0000981">
    <property type="term" value="F:DNA-binding transcription factor activity, RNA polymerase II-specific"/>
    <property type="evidence" value="ECO:0007669"/>
    <property type="project" value="TreeGrafter"/>
</dbReference>
<dbReference type="PROSITE" id="PS50888">
    <property type="entry name" value="BHLH"/>
    <property type="match status" value="1"/>
</dbReference>
<comment type="subcellular location">
    <subcellularLocation>
        <location evidence="1">Nucleus</location>
    </subcellularLocation>
</comment>
<dbReference type="InterPro" id="IPR015660">
    <property type="entry name" value="MASH1/Ascl1a-like"/>
</dbReference>
<dbReference type="SUPFAM" id="SSF47459">
    <property type="entry name" value="HLH, helix-loop-helix DNA-binding domain"/>
    <property type="match status" value="1"/>
</dbReference>
<keyword evidence="5" id="KW-0539">Nucleus</keyword>
<evidence type="ECO:0000313" key="10">
    <source>
        <dbReference type="Proteomes" id="UP000238479"/>
    </source>
</evidence>
<dbReference type="Proteomes" id="UP000238479">
    <property type="component" value="Chromosome 6"/>
</dbReference>
<dbReference type="Pfam" id="PF00010">
    <property type="entry name" value="HLH"/>
    <property type="match status" value="1"/>
</dbReference>
<evidence type="ECO:0000256" key="7">
    <source>
        <dbReference type="SAM" id="MobiDB-lite"/>
    </source>
</evidence>
<dbReference type="SMR" id="A0A2P6PQW6"/>
<dbReference type="GO" id="GO:0046983">
    <property type="term" value="F:protein dimerization activity"/>
    <property type="evidence" value="ECO:0007669"/>
    <property type="project" value="InterPro"/>
</dbReference>
<sequence>MLALSPPLFSTIGWPLEDHPISHDHNYFSAESSLLHFPTTLQPQFDKLDHSTPSTAISGEGNSSSMTKKLNHNASERDRRKKINNLYSSLRSLVPADHAKKLSIPATVSRVLKYIPELQQQVDGLIQKRDELLSKISKQENVILQEEKQVKSTARRSRSSLSAVSTTRLSDSEVAIQISTLDSTHNFISRILQSLEEDGLEILNASSFESSGGRVFYNLHLQVDMFHRLECENLSEKLMSFYA</sequence>
<dbReference type="GO" id="GO:0090575">
    <property type="term" value="C:RNA polymerase II transcription regulator complex"/>
    <property type="evidence" value="ECO:0007669"/>
    <property type="project" value="TreeGrafter"/>
</dbReference>
<dbReference type="STRING" id="74649.A0A2P6PQW6"/>
<dbReference type="FunFam" id="4.10.280.10:FF:000074">
    <property type="entry name" value="Transcription factor ORG2"/>
    <property type="match status" value="1"/>
</dbReference>
<dbReference type="GO" id="GO:0010106">
    <property type="term" value="P:cellular response to iron ion starvation"/>
    <property type="evidence" value="ECO:0007669"/>
    <property type="project" value="UniProtKB-ARBA"/>
</dbReference>
<feature type="domain" description="BHLH" evidence="8">
    <location>
        <begin position="67"/>
        <end position="118"/>
    </location>
</feature>
<keyword evidence="3" id="KW-0238">DNA-binding</keyword>
<evidence type="ECO:0000256" key="3">
    <source>
        <dbReference type="ARBA" id="ARBA00023125"/>
    </source>
</evidence>
<accession>A0A2P6PQW6</accession>
<dbReference type="SMART" id="SM00353">
    <property type="entry name" value="HLH"/>
    <property type="match status" value="1"/>
</dbReference>
<dbReference type="InterPro" id="IPR036638">
    <property type="entry name" value="HLH_DNA-bd_sf"/>
</dbReference>
<evidence type="ECO:0000259" key="8">
    <source>
        <dbReference type="PROSITE" id="PS50888"/>
    </source>
</evidence>
<name>A0A2P6PQW6_ROSCH</name>
<dbReference type="OrthoDB" id="6106870at2759"/>
<dbReference type="PANTHER" id="PTHR13935:SF41">
    <property type="entry name" value="TRANSCRIPTION FACTOR ORG2-RELATED"/>
    <property type="match status" value="1"/>
</dbReference>
<organism evidence="9 10">
    <name type="scientific">Rosa chinensis</name>
    <name type="common">China rose</name>
    <dbReference type="NCBI Taxonomy" id="74649"/>
    <lineage>
        <taxon>Eukaryota</taxon>
        <taxon>Viridiplantae</taxon>
        <taxon>Streptophyta</taxon>
        <taxon>Embryophyta</taxon>
        <taxon>Tracheophyta</taxon>
        <taxon>Spermatophyta</taxon>
        <taxon>Magnoliopsida</taxon>
        <taxon>eudicotyledons</taxon>
        <taxon>Gunneridae</taxon>
        <taxon>Pentapetalae</taxon>
        <taxon>rosids</taxon>
        <taxon>fabids</taxon>
        <taxon>Rosales</taxon>
        <taxon>Rosaceae</taxon>
        <taxon>Rosoideae</taxon>
        <taxon>Rosoideae incertae sedis</taxon>
        <taxon>Rosa</taxon>
    </lineage>
</organism>
<evidence type="ECO:0000313" key="9">
    <source>
        <dbReference type="EMBL" id="PRQ24301.1"/>
    </source>
</evidence>
<evidence type="ECO:0000256" key="6">
    <source>
        <dbReference type="SAM" id="Coils"/>
    </source>
</evidence>
<gene>
    <name evidence="9" type="ORF">RchiOBHm_Chr6g0270891</name>
</gene>
<feature type="coiled-coil region" evidence="6">
    <location>
        <begin position="115"/>
        <end position="149"/>
    </location>
</feature>
<feature type="region of interest" description="Disordered" evidence="7">
    <location>
        <begin position="45"/>
        <end position="79"/>
    </location>
</feature>
<keyword evidence="2" id="KW-0805">Transcription regulation</keyword>
<comment type="caution">
    <text evidence="9">The sequence shown here is derived from an EMBL/GenBank/DDBJ whole genome shotgun (WGS) entry which is preliminary data.</text>
</comment>